<dbReference type="Gene3D" id="3.40.630.30">
    <property type="match status" value="1"/>
</dbReference>
<dbReference type="PROSITE" id="PS51186">
    <property type="entry name" value="GNAT"/>
    <property type="match status" value="1"/>
</dbReference>
<proteinExistence type="predicted"/>
<keyword evidence="3" id="KW-1185">Reference proteome</keyword>
<evidence type="ECO:0000313" key="3">
    <source>
        <dbReference type="Proteomes" id="UP001501758"/>
    </source>
</evidence>
<organism evidence="2 3">
    <name type="scientific">Aquimarina litoralis</name>
    <dbReference type="NCBI Taxonomy" id="584605"/>
    <lineage>
        <taxon>Bacteria</taxon>
        <taxon>Pseudomonadati</taxon>
        <taxon>Bacteroidota</taxon>
        <taxon>Flavobacteriia</taxon>
        <taxon>Flavobacteriales</taxon>
        <taxon>Flavobacteriaceae</taxon>
        <taxon>Aquimarina</taxon>
    </lineage>
</organism>
<dbReference type="EMBL" id="BAAAGE010000007">
    <property type="protein sequence ID" value="GAA0732880.1"/>
    <property type="molecule type" value="Genomic_DNA"/>
</dbReference>
<feature type="domain" description="N-acetyltransferase" evidence="1">
    <location>
        <begin position="1"/>
        <end position="128"/>
    </location>
</feature>
<gene>
    <name evidence="2" type="ORF">GCM10009430_46480</name>
</gene>
<comment type="caution">
    <text evidence="2">The sequence shown here is derived from an EMBL/GenBank/DDBJ whole genome shotgun (WGS) entry which is preliminary data.</text>
</comment>
<accession>A0ABP3UGX6</accession>
<sequence length="170" mass="19919">MKTVTIKHAEKDEIDWINAKYNEIDFVQSNYENEYIVIAKVENENAGLGRLVKIDKNNAELGGIYTFPNFRGLGVAENIVQNLCEKKPFGESNIWCLPFENLLNFYSKFGFKIYSNIKVPEKIIRKLEWCNSESNYGKKVLLLCKKKNHKNELTKPLDWLERKEITHKML</sequence>
<dbReference type="InterPro" id="IPR016181">
    <property type="entry name" value="Acyl_CoA_acyltransferase"/>
</dbReference>
<protein>
    <submittedName>
        <fullName evidence="2">GNAT family N-acetyltransferase</fullName>
    </submittedName>
</protein>
<evidence type="ECO:0000259" key="1">
    <source>
        <dbReference type="PROSITE" id="PS51186"/>
    </source>
</evidence>
<evidence type="ECO:0000313" key="2">
    <source>
        <dbReference type="EMBL" id="GAA0732880.1"/>
    </source>
</evidence>
<dbReference type="Pfam" id="PF00583">
    <property type="entry name" value="Acetyltransf_1"/>
    <property type="match status" value="1"/>
</dbReference>
<dbReference type="SUPFAM" id="SSF55729">
    <property type="entry name" value="Acyl-CoA N-acyltransferases (Nat)"/>
    <property type="match status" value="1"/>
</dbReference>
<reference evidence="3" key="1">
    <citation type="journal article" date="2019" name="Int. J. Syst. Evol. Microbiol.">
        <title>The Global Catalogue of Microorganisms (GCM) 10K type strain sequencing project: providing services to taxonomists for standard genome sequencing and annotation.</title>
        <authorList>
            <consortium name="The Broad Institute Genomics Platform"/>
            <consortium name="The Broad Institute Genome Sequencing Center for Infectious Disease"/>
            <person name="Wu L."/>
            <person name="Ma J."/>
        </authorList>
    </citation>
    <scope>NUCLEOTIDE SEQUENCE [LARGE SCALE GENOMIC DNA]</scope>
    <source>
        <strain evidence="3">JCM 15974</strain>
    </source>
</reference>
<dbReference type="Proteomes" id="UP001501758">
    <property type="component" value="Unassembled WGS sequence"/>
</dbReference>
<dbReference type="InterPro" id="IPR000182">
    <property type="entry name" value="GNAT_dom"/>
</dbReference>
<dbReference type="RefSeq" id="WP_343914648.1">
    <property type="nucleotide sequence ID" value="NZ_BAAAGE010000007.1"/>
</dbReference>
<name>A0ABP3UGX6_9FLAO</name>